<evidence type="ECO:0000313" key="2">
    <source>
        <dbReference type="EMBL" id="NVN41160.1"/>
    </source>
</evidence>
<comment type="caution">
    <text evidence="2">The sequence shown here is derived from an EMBL/GenBank/DDBJ whole genome shotgun (WGS) entry which is preliminary data.</text>
</comment>
<evidence type="ECO:0000313" key="3">
    <source>
        <dbReference type="Proteomes" id="UP000585665"/>
    </source>
</evidence>
<sequence>MNDLGHDLYHQTLMARSRAPRFAGVADAATGVGEGRNPMCGDRVRVSLRCVEGRLTEVRHETRGCAICQASADLMAEALSGAARDDVAALTSEFEEVVTVEGATTVRFMMFRPLVRQKSRRRCATLPWSALAEALAEQGVKTDG</sequence>
<organism evidence="2 3">
    <name type="scientific">Ameyamaea chiangmaiensis</name>
    <dbReference type="NCBI Taxonomy" id="442969"/>
    <lineage>
        <taxon>Bacteria</taxon>
        <taxon>Pseudomonadati</taxon>
        <taxon>Pseudomonadota</taxon>
        <taxon>Alphaproteobacteria</taxon>
        <taxon>Acetobacterales</taxon>
        <taxon>Acetobacteraceae</taxon>
        <taxon>Ameyamaea</taxon>
    </lineage>
</organism>
<dbReference type="CDD" id="cd06664">
    <property type="entry name" value="IscU_like"/>
    <property type="match status" value="1"/>
</dbReference>
<dbReference type="Gene3D" id="3.90.1010.10">
    <property type="match status" value="1"/>
</dbReference>
<dbReference type="AlphaFoldDB" id="A0A850PFD3"/>
<keyword evidence="3" id="KW-1185">Reference proteome</keyword>
<dbReference type="Pfam" id="PF01592">
    <property type="entry name" value="NifU_N"/>
    <property type="match status" value="1"/>
</dbReference>
<dbReference type="EMBL" id="JABXXR010000096">
    <property type="protein sequence ID" value="NVN41160.1"/>
    <property type="molecule type" value="Genomic_DNA"/>
</dbReference>
<gene>
    <name evidence="2" type="ORF">HUK82_11400</name>
</gene>
<protein>
    <submittedName>
        <fullName evidence="2">Iron-sulfur cluster assembly scaffold protein</fullName>
    </submittedName>
</protein>
<dbReference type="RefSeq" id="WP_176614075.1">
    <property type="nucleotide sequence ID" value="NZ_JABXXR010000096.1"/>
</dbReference>
<dbReference type="InterPro" id="IPR002871">
    <property type="entry name" value="NIF_FeS_clus_asmbl_NifU_N"/>
</dbReference>
<dbReference type="SUPFAM" id="SSF82649">
    <property type="entry name" value="SufE/NifU"/>
    <property type="match status" value="1"/>
</dbReference>
<dbReference type="GO" id="GO:0051536">
    <property type="term" value="F:iron-sulfur cluster binding"/>
    <property type="evidence" value="ECO:0007669"/>
    <property type="project" value="InterPro"/>
</dbReference>
<evidence type="ECO:0000259" key="1">
    <source>
        <dbReference type="Pfam" id="PF01592"/>
    </source>
</evidence>
<dbReference type="PANTHER" id="PTHR10093">
    <property type="entry name" value="IRON-SULFUR CLUSTER ASSEMBLY ENZYME NIFU HOMOLOG"/>
    <property type="match status" value="1"/>
</dbReference>
<name>A0A850PFD3_9PROT</name>
<reference evidence="2 3" key="1">
    <citation type="submission" date="2020-06" db="EMBL/GenBank/DDBJ databases">
        <title>Description of novel acetic acid bacteria.</title>
        <authorList>
            <person name="Sombolestani A."/>
        </authorList>
    </citation>
    <scope>NUCLEOTIDE SEQUENCE [LARGE SCALE GENOMIC DNA]</scope>
    <source>
        <strain evidence="2 3">LMG 27010</strain>
    </source>
</reference>
<proteinExistence type="predicted"/>
<dbReference type="GO" id="GO:0005506">
    <property type="term" value="F:iron ion binding"/>
    <property type="evidence" value="ECO:0007669"/>
    <property type="project" value="InterPro"/>
</dbReference>
<feature type="domain" description="NIF system FeS cluster assembly NifU N-terminal" evidence="1">
    <location>
        <begin position="9"/>
        <end position="93"/>
    </location>
</feature>
<dbReference type="GO" id="GO:0016226">
    <property type="term" value="P:iron-sulfur cluster assembly"/>
    <property type="evidence" value="ECO:0007669"/>
    <property type="project" value="InterPro"/>
</dbReference>
<accession>A0A850PFD3</accession>
<dbReference type="Proteomes" id="UP000585665">
    <property type="component" value="Unassembled WGS sequence"/>
</dbReference>